<dbReference type="AlphaFoldDB" id="A0A5E4NQR5"/>
<feature type="domain" description="Ubiquitin-like" evidence="1">
    <location>
        <begin position="44"/>
        <end position="107"/>
    </location>
</feature>
<keyword evidence="3" id="KW-1185">Reference proteome</keyword>
<dbReference type="InterPro" id="IPR000626">
    <property type="entry name" value="Ubiquitin-like_dom"/>
</dbReference>
<dbReference type="InterPro" id="IPR029071">
    <property type="entry name" value="Ubiquitin-like_domsf"/>
</dbReference>
<accession>A0A5E4NQR5</accession>
<sequence length="122" mass="13905">MGSATTTRSISNICHHYKRTSTFDCRHTQSVMDRLYDNEKDFIIFMKMPMGQIISVTAKKTCTIKMLKEKIGIEHGLSVRAMSLYNSRSLMDDYHKLADYPIPSLSHIDFIPYAEPLNAIAG</sequence>
<dbReference type="Proteomes" id="UP000325440">
    <property type="component" value="Unassembled WGS sequence"/>
</dbReference>
<proteinExistence type="predicted"/>
<evidence type="ECO:0000313" key="2">
    <source>
        <dbReference type="EMBL" id="VVC46291.1"/>
    </source>
</evidence>
<dbReference type="CDD" id="cd17039">
    <property type="entry name" value="Ubl_ubiquitin_like"/>
    <property type="match status" value="1"/>
</dbReference>
<evidence type="ECO:0000259" key="1">
    <source>
        <dbReference type="Pfam" id="PF00240"/>
    </source>
</evidence>
<gene>
    <name evidence="2" type="ORF">CINCED_3A006390</name>
</gene>
<dbReference type="EMBL" id="CABPRJ010002460">
    <property type="protein sequence ID" value="VVC46291.1"/>
    <property type="molecule type" value="Genomic_DNA"/>
</dbReference>
<dbReference type="SUPFAM" id="SSF54236">
    <property type="entry name" value="Ubiquitin-like"/>
    <property type="match status" value="1"/>
</dbReference>
<reference evidence="2 3" key="1">
    <citation type="submission" date="2019-08" db="EMBL/GenBank/DDBJ databases">
        <authorList>
            <person name="Alioto T."/>
            <person name="Alioto T."/>
            <person name="Gomez Garrido J."/>
        </authorList>
    </citation>
    <scope>NUCLEOTIDE SEQUENCE [LARGE SCALE GENOMIC DNA]</scope>
</reference>
<name>A0A5E4NQR5_9HEMI</name>
<dbReference type="Pfam" id="PF00240">
    <property type="entry name" value="ubiquitin"/>
    <property type="match status" value="1"/>
</dbReference>
<organism evidence="2 3">
    <name type="scientific">Cinara cedri</name>
    <dbReference type="NCBI Taxonomy" id="506608"/>
    <lineage>
        <taxon>Eukaryota</taxon>
        <taxon>Metazoa</taxon>
        <taxon>Ecdysozoa</taxon>
        <taxon>Arthropoda</taxon>
        <taxon>Hexapoda</taxon>
        <taxon>Insecta</taxon>
        <taxon>Pterygota</taxon>
        <taxon>Neoptera</taxon>
        <taxon>Paraneoptera</taxon>
        <taxon>Hemiptera</taxon>
        <taxon>Sternorrhyncha</taxon>
        <taxon>Aphidomorpha</taxon>
        <taxon>Aphidoidea</taxon>
        <taxon>Aphididae</taxon>
        <taxon>Lachninae</taxon>
        <taxon>Cinara</taxon>
    </lineage>
</organism>
<evidence type="ECO:0000313" key="3">
    <source>
        <dbReference type="Proteomes" id="UP000325440"/>
    </source>
</evidence>
<protein>
    <submittedName>
        <fullName evidence="2">Ubiquitin-related domain,Ubiquitin domain</fullName>
    </submittedName>
</protein>
<dbReference type="Gene3D" id="3.10.20.90">
    <property type="entry name" value="Phosphatidylinositol 3-kinase Catalytic Subunit, Chain A, domain 1"/>
    <property type="match status" value="1"/>
</dbReference>